<evidence type="ECO:0000256" key="3">
    <source>
        <dbReference type="ARBA" id="ARBA00004286"/>
    </source>
</evidence>
<dbReference type="GO" id="GO:0046872">
    <property type="term" value="F:metal ion binding"/>
    <property type="evidence" value="ECO:0007669"/>
    <property type="project" value="UniProtKB-KW"/>
</dbReference>
<keyword evidence="24" id="KW-1185">Reference proteome</keyword>
<dbReference type="SUPFAM" id="SSF52540">
    <property type="entry name" value="P-loop containing nucleoside triphosphate hydrolases"/>
    <property type="match status" value="1"/>
</dbReference>
<keyword evidence="9" id="KW-0227">DNA damage</keyword>
<dbReference type="HOGENOM" id="CLU_006184_0_0_1"/>
<evidence type="ECO:0000313" key="23">
    <source>
        <dbReference type="EMBL" id="KIO32932.1"/>
    </source>
</evidence>
<protein>
    <recommendedName>
        <fullName evidence="5">DNA repair protein RAD50</fullName>
    </recommendedName>
</protein>
<dbReference type="InterPro" id="IPR003959">
    <property type="entry name" value="ATPase_AAA_core"/>
</dbReference>
<evidence type="ECO:0000256" key="1">
    <source>
        <dbReference type="ARBA" id="ARBA00001947"/>
    </source>
</evidence>
<keyword evidence="10" id="KW-0378">Hydrolase</keyword>
<dbReference type="Pfam" id="PF13476">
    <property type="entry name" value="AAA_23"/>
    <property type="match status" value="1"/>
</dbReference>
<feature type="region of interest" description="Disordered" evidence="20">
    <location>
        <begin position="400"/>
        <end position="419"/>
    </location>
</feature>
<evidence type="ECO:0000256" key="6">
    <source>
        <dbReference type="ARBA" id="ARBA00022454"/>
    </source>
</evidence>
<proteinExistence type="inferred from homology"/>
<feature type="region of interest" description="Disordered" evidence="20">
    <location>
        <begin position="338"/>
        <end position="361"/>
    </location>
</feature>
<keyword evidence="12" id="KW-0067">ATP-binding</keyword>
<dbReference type="PANTHER" id="PTHR18867">
    <property type="entry name" value="RAD50"/>
    <property type="match status" value="1"/>
</dbReference>
<dbReference type="InterPro" id="IPR027417">
    <property type="entry name" value="P-loop_NTPase"/>
</dbReference>
<feature type="coiled-coil region" evidence="19">
    <location>
        <begin position="419"/>
        <end position="446"/>
    </location>
</feature>
<dbReference type="PANTHER" id="PTHR18867:SF12">
    <property type="entry name" value="DNA REPAIR PROTEIN RAD50"/>
    <property type="match status" value="1"/>
</dbReference>
<evidence type="ECO:0000256" key="2">
    <source>
        <dbReference type="ARBA" id="ARBA00004123"/>
    </source>
</evidence>
<feature type="compositionally biased region" description="Basic and acidic residues" evidence="20">
    <location>
        <begin position="338"/>
        <end position="349"/>
    </location>
</feature>
<keyword evidence="17" id="KW-0469">Meiosis</keyword>
<feature type="coiled-coil region" evidence="19">
    <location>
        <begin position="774"/>
        <end position="851"/>
    </location>
</feature>
<keyword evidence="11" id="KW-0862">Zinc</keyword>
<comment type="similarity">
    <text evidence="4">Belongs to the SMC family. RAD50 subfamily.</text>
</comment>
<keyword evidence="6" id="KW-0158">Chromosome</keyword>
<dbReference type="GO" id="GO:0070192">
    <property type="term" value="P:chromosome organization involved in meiotic cell cycle"/>
    <property type="evidence" value="ECO:0007669"/>
    <property type="project" value="TreeGrafter"/>
</dbReference>
<evidence type="ECO:0000256" key="11">
    <source>
        <dbReference type="ARBA" id="ARBA00022833"/>
    </source>
</evidence>
<evidence type="ECO:0000256" key="12">
    <source>
        <dbReference type="ARBA" id="ARBA00022840"/>
    </source>
</evidence>
<dbReference type="GO" id="GO:0051880">
    <property type="term" value="F:G-quadruplex DNA binding"/>
    <property type="evidence" value="ECO:0007669"/>
    <property type="project" value="TreeGrafter"/>
</dbReference>
<dbReference type="GO" id="GO:0006303">
    <property type="term" value="P:double-strand break repair via nonhomologous end joining"/>
    <property type="evidence" value="ECO:0007669"/>
    <property type="project" value="UniProtKB-ARBA"/>
</dbReference>
<sequence>MERINFAKPGVTVIVGHNGSGKTTIVECLKYATTGEQPPNTKGGAFVHDPKMAHEKIVKAQVKLRFYARNGMRMTATRNLQVTATKTGQTMKTLESILDAENPNAGNKRTTISTRCAEIDTEIPNLLGVSKSVLDNVIFCHQEDSYWPLAEASVLKKKFDDIFEATKYTKALDNIKGIRKERVADLKAEKERLAGLSVERKHADKLTDKISELTSSAEDKEERISVLQEEAERISAENLQFYEQAMQFKEYYLKAEELEKRKLTDREDARALENSLGKEKAGSGEWPDLLFMLARSPEVAYGSRSNLDVTDSWLQEQVSTFQSSAQEKEKQVDEIRKQIEEDKENESGLRRKLRSRHNEDVAARQSMIERLGELHGLGTHSQMSLDEDAVHEFVYKLKSSQRKNASEKEQAQSAINAKNREYTDKIANLRSQIETLKRERESTHSSITQLQTSIAHAESVVDKNKSLESEIKFNNDDLVDKRARLDKMTAEFAAAKFDDQIATKTKLIQTVEIEREALYSEQTRSATQADERAKLDLKRSDLKKKQAMIERILETQGPKFRTFFEVDAQADTMESDIDHLTSTKTRELTRLENEYNKANRESAEAHSTHERLKKELADKQKEVDDVAKKIHKAANAQSEVGVTVTLEQALEDAATELKYCQEEAGQIVGTGDFYKKLLEDGRKHKKCGACDRDLVSSKEMSVFEQVLQEKIAQTTDEKIQANKEAQEMWSSELARLQQLLPLQGHLNKTRVDIPKLHKAVEDSARKDETGASSADKAAAALKEAKAALADLSALREHARNVTRMNEEVNSLRTEVTQLERNLQSSGSVRTAPELQSDLDNISQKIKTINRDRQIIQTQKEQQLSAQRDVENEIHAMEIKAGQLDAKLQEGRATEMKMESDKRELGALRSRMPSFDTQESSIRAKIEELKSSQRDEERRLGEKLSAAEEQFAVLNASVLELDNIQSRIEKFTSENRAQRLQNCIQQAADLETQINGVIAALEAKRETMAAAQTEIDQGGARLSHLRDNQRLRRLRKRIEETETELAALPMEEAANSKRTFDIKWGAMKKRESDIKEKISRLQGEVSTMQAQIDGHNKDLASDFKNIKKRYMDQLIKVKMSDMANNDLEKYAKALDSAIMKYHTLKMEEVNDIMRHLWNKTYQGTDIDGIMIRSEGDGGGTRKSYNYRVVMMKDQVEMDMRGRCSAGQKMLASIIIRLALSDSFAQDCGILALDEPTNALDVENIEALAASLVEIINERKRAANFQLIIITHDENFLRKLGENGVIQDYWCRGIVLLIPAWGANTPRSHSLSGESQEATVKSRSLRNICYYSVARPSKLYILTFPGARRL</sequence>
<dbReference type="Proteomes" id="UP000054248">
    <property type="component" value="Unassembled WGS sequence"/>
</dbReference>
<evidence type="ECO:0000256" key="17">
    <source>
        <dbReference type="ARBA" id="ARBA00023254"/>
    </source>
</evidence>
<keyword evidence="7" id="KW-0479">Metal-binding</keyword>
<comment type="catalytic activity">
    <reaction evidence="18">
        <text>ATP + H2O = ADP + phosphate + H(+)</text>
        <dbReference type="Rhea" id="RHEA:13065"/>
        <dbReference type="ChEBI" id="CHEBI:15377"/>
        <dbReference type="ChEBI" id="CHEBI:15378"/>
        <dbReference type="ChEBI" id="CHEBI:30616"/>
        <dbReference type="ChEBI" id="CHEBI:43474"/>
        <dbReference type="ChEBI" id="CHEBI:456216"/>
    </reaction>
</comment>
<evidence type="ECO:0000256" key="5">
    <source>
        <dbReference type="ARBA" id="ARBA00017893"/>
    </source>
</evidence>
<dbReference type="Gene3D" id="1.20.5.340">
    <property type="match status" value="1"/>
</dbReference>
<evidence type="ECO:0000256" key="18">
    <source>
        <dbReference type="ARBA" id="ARBA00049360"/>
    </source>
</evidence>
<evidence type="ECO:0000256" key="20">
    <source>
        <dbReference type="SAM" id="MobiDB-lite"/>
    </source>
</evidence>
<dbReference type="NCBIfam" id="TIGR00606">
    <property type="entry name" value="rad50"/>
    <property type="match status" value="1"/>
</dbReference>
<dbReference type="GO" id="GO:0000794">
    <property type="term" value="C:condensed nuclear chromosome"/>
    <property type="evidence" value="ECO:0007669"/>
    <property type="project" value="TreeGrafter"/>
</dbReference>
<feature type="coiled-coil region" evidence="19">
    <location>
        <begin position="203"/>
        <end position="275"/>
    </location>
</feature>
<reference evidence="23 24" key="1">
    <citation type="submission" date="2014-04" db="EMBL/GenBank/DDBJ databases">
        <authorList>
            <consortium name="DOE Joint Genome Institute"/>
            <person name="Kuo A."/>
            <person name="Girlanda M."/>
            <person name="Perotto S."/>
            <person name="Kohler A."/>
            <person name="Nagy L.G."/>
            <person name="Floudas D."/>
            <person name="Copeland A."/>
            <person name="Barry K.W."/>
            <person name="Cichocki N."/>
            <person name="Veneault-Fourrey C."/>
            <person name="LaButti K."/>
            <person name="Lindquist E.A."/>
            <person name="Lipzen A."/>
            <person name="Lundell T."/>
            <person name="Morin E."/>
            <person name="Murat C."/>
            <person name="Sun H."/>
            <person name="Tunlid A."/>
            <person name="Henrissat B."/>
            <person name="Grigoriev I.V."/>
            <person name="Hibbett D.S."/>
            <person name="Martin F."/>
            <person name="Nordberg H.P."/>
            <person name="Cantor M.N."/>
            <person name="Hua S.X."/>
        </authorList>
    </citation>
    <scope>NUCLEOTIDE SEQUENCE [LARGE SCALE GENOMIC DNA]</scope>
    <source>
        <strain evidence="23 24">MUT 4182</strain>
    </source>
</reference>
<dbReference type="OrthoDB" id="18797at2759"/>
<organism evidence="23 24">
    <name type="scientific">Tulasnella calospora MUT 4182</name>
    <dbReference type="NCBI Taxonomy" id="1051891"/>
    <lineage>
        <taxon>Eukaryota</taxon>
        <taxon>Fungi</taxon>
        <taxon>Dikarya</taxon>
        <taxon>Basidiomycota</taxon>
        <taxon>Agaricomycotina</taxon>
        <taxon>Agaricomycetes</taxon>
        <taxon>Cantharellales</taxon>
        <taxon>Tulasnellaceae</taxon>
        <taxon>Tulasnella</taxon>
    </lineage>
</organism>
<dbReference type="GO" id="GO:0016887">
    <property type="term" value="F:ATP hydrolysis activity"/>
    <property type="evidence" value="ECO:0007669"/>
    <property type="project" value="InterPro"/>
</dbReference>
<feature type="domain" description="ATPase AAA-type core" evidence="21">
    <location>
        <begin position="1215"/>
        <end position="1275"/>
    </location>
</feature>
<dbReference type="FunFam" id="3.40.50.300:FF:000593">
    <property type="entry name" value="DNA repair protein RAD50"/>
    <property type="match status" value="1"/>
</dbReference>
<dbReference type="GO" id="GO:0043047">
    <property type="term" value="F:single-stranded telomeric DNA binding"/>
    <property type="evidence" value="ECO:0007669"/>
    <property type="project" value="TreeGrafter"/>
</dbReference>
<dbReference type="Gene3D" id="3.40.50.300">
    <property type="entry name" value="P-loop containing nucleotide triphosphate hydrolases"/>
    <property type="match status" value="2"/>
</dbReference>
<keyword evidence="14 19" id="KW-0175">Coiled coil</keyword>
<comment type="cofactor">
    <cofactor evidence="1">
        <name>Zn(2+)</name>
        <dbReference type="ChEBI" id="CHEBI:29105"/>
    </cofactor>
</comment>
<keyword evidence="15" id="KW-0234">DNA repair</keyword>
<reference evidence="24" key="2">
    <citation type="submission" date="2015-01" db="EMBL/GenBank/DDBJ databases">
        <title>Evolutionary Origins and Diversification of the Mycorrhizal Mutualists.</title>
        <authorList>
            <consortium name="DOE Joint Genome Institute"/>
            <consortium name="Mycorrhizal Genomics Consortium"/>
            <person name="Kohler A."/>
            <person name="Kuo A."/>
            <person name="Nagy L.G."/>
            <person name="Floudas D."/>
            <person name="Copeland A."/>
            <person name="Barry K.W."/>
            <person name="Cichocki N."/>
            <person name="Veneault-Fourrey C."/>
            <person name="LaButti K."/>
            <person name="Lindquist E.A."/>
            <person name="Lipzen A."/>
            <person name="Lundell T."/>
            <person name="Morin E."/>
            <person name="Murat C."/>
            <person name="Riley R."/>
            <person name="Ohm R."/>
            <person name="Sun H."/>
            <person name="Tunlid A."/>
            <person name="Henrissat B."/>
            <person name="Grigoriev I.V."/>
            <person name="Hibbett D.S."/>
            <person name="Martin F."/>
        </authorList>
    </citation>
    <scope>NUCLEOTIDE SEQUENCE [LARGE SCALE GENOMIC DNA]</scope>
    <source>
        <strain evidence="24">MUT 4182</strain>
    </source>
</reference>
<name>A0A0C3MGV6_9AGAM</name>
<evidence type="ECO:0000256" key="16">
    <source>
        <dbReference type="ARBA" id="ARBA00023242"/>
    </source>
</evidence>
<dbReference type="InterPro" id="IPR004584">
    <property type="entry name" value="Rad50_eukaryotes"/>
</dbReference>
<dbReference type="GO" id="GO:0007004">
    <property type="term" value="P:telomere maintenance via telomerase"/>
    <property type="evidence" value="ECO:0007669"/>
    <property type="project" value="TreeGrafter"/>
</dbReference>
<dbReference type="GO" id="GO:0030870">
    <property type="term" value="C:Mre11 complex"/>
    <property type="evidence" value="ECO:0007669"/>
    <property type="project" value="InterPro"/>
</dbReference>
<evidence type="ECO:0000259" key="21">
    <source>
        <dbReference type="Pfam" id="PF13304"/>
    </source>
</evidence>
<dbReference type="EMBL" id="KN822951">
    <property type="protein sequence ID" value="KIO32932.1"/>
    <property type="molecule type" value="Genomic_DNA"/>
</dbReference>
<feature type="domain" description="Rad50/SbcC-type AAA" evidence="22">
    <location>
        <begin position="3"/>
        <end position="215"/>
    </location>
</feature>
<evidence type="ECO:0000256" key="15">
    <source>
        <dbReference type="ARBA" id="ARBA00023204"/>
    </source>
</evidence>
<dbReference type="FunFam" id="3.40.50.300:FF:001195">
    <property type="entry name" value="DNA repair protein rad50"/>
    <property type="match status" value="1"/>
</dbReference>
<dbReference type="InterPro" id="IPR038729">
    <property type="entry name" value="Rad50/SbcC_AAA"/>
</dbReference>
<evidence type="ECO:0000313" key="24">
    <source>
        <dbReference type="Proteomes" id="UP000054248"/>
    </source>
</evidence>
<comment type="subcellular location">
    <subcellularLocation>
        <location evidence="3">Chromosome</location>
    </subcellularLocation>
    <subcellularLocation>
        <location evidence="2">Nucleus</location>
    </subcellularLocation>
</comment>
<dbReference type="STRING" id="1051891.A0A0C3MGV6"/>
<gene>
    <name evidence="23" type="ORF">M407DRAFT_210324</name>
</gene>
<feature type="coiled-coil region" evidence="19">
    <location>
        <begin position="929"/>
        <end position="980"/>
    </location>
</feature>
<dbReference type="Pfam" id="PF13304">
    <property type="entry name" value="AAA_21"/>
    <property type="match status" value="1"/>
</dbReference>
<accession>A0A0C3MGV6</accession>
<evidence type="ECO:0000259" key="22">
    <source>
        <dbReference type="Pfam" id="PF13476"/>
    </source>
</evidence>
<keyword evidence="13" id="KW-0460">Magnesium</keyword>
<keyword evidence="8" id="KW-0547">Nucleotide-binding</keyword>
<dbReference type="GO" id="GO:0003691">
    <property type="term" value="F:double-stranded telomeric DNA binding"/>
    <property type="evidence" value="ECO:0007669"/>
    <property type="project" value="TreeGrafter"/>
</dbReference>
<dbReference type="GO" id="GO:0000722">
    <property type="term" value="P:telomere maintenance via recombination"/>
    <property type="evidence" value="ECO:0007669"/>
    <property type="project" value="UniProtKB-ARBA"/>
</dbReference>
<dbReference type="GO" id="GO:0005524">
    <property type="term" value="F:ATP binding"/>
    <property type="evidence" value="ECO:0007669"/>
    <property type="project" value="UniProtKB-KW"/>
</dbReference>
<keyword evidence="16" id="KW-0539">Nucleus</keyword>
<evidence type="ECO:0000256" key="8">
    <source>
        <dbReference type="ARBA" id="ARBA00022741"/>
    </source>
</evidence>
<evidence type="ECO:0000256" key="13">
    <source>
        <dbReference type="ARBA" id="ARBA00022842"/>
    </source>
</evidence>
<feature type="coiled-coil region" evidence="19">
    <location>
        <begin position="581"/>
        <end position="636"/>
    </location>
</feature>
<dbReference type="GO" id="GO:0007127">
    <property type="term" value="P:meiosis I"/>
    <property type="evidence" value="ECO:0007669"/>
    <property type="project" value="UniProtKB-ARBA"/>
</dbReference>
<feature type="coiled-coil region" evidence="19">
    <location>
        <begin position="1023"/>
        <end position="1050"/>
    </location>
</feature>
<evidence type="ECO:0000256" key="9">
    <source>
        <dbReference type="ARBA" id="ARBA00022763"/>
    </source>
</evidence>
<evidence type="ECO:0000256" key="7">
    <source>
        <dbReference type="ARBA" id="ARBA00022723"/>
    </source>
</evidence>
<evidence type="ECO:0000256" key="4">
    <source>
        <dbReference type="ARBA" id="ARBA00009439"/>
    </source>
</evidence>
<evidence type="ECO:0000256" key="10">
    <source>
        <dbReference type="ARBA" id="ARBA00022801"/>
    </source>
</evidence>
<evidence type="ECO:0000256" key="19">
    <source>
        <dbReference type="SAM" id="Coils"/>
    </source>
</evidence>
<evidence type="ECO:0000256" key="14">
    <source>
        <dbReference type="ARBA" id="ARBA00023054"/>
    </source>
</evidence>